<organism evidence="2 3">
    <name type="scientific">Pelagicoccus mobilis</name>
    <dbReference type="NCBI Taxonomy" id="415221"/>
    <lineage>
        <taxon>Bacteria</taxon>
        <taxon>Pseudomonadati</taxon>
        <taxon>Verrucomicrobiota</taxon>
        <taxon>Opitutia</taxon>
        <taxon>Puniceicoccales</taxon>
        <taxon>Pelagicoccaceae</taxon>
        <taxon>Pelagicoccus</taxon>
    </lineage>
</organism>
<evidence type="ECO:0008006" key="4">
    <source>
        <dbReference type="Google" id="ProtNLM"/>
    </source>
</evidence>
<accession>A0A934RWJ1</accession>
<dbReference type="EMBL" id="JAENIL010000006">
    <property type="protein sequence ID" value="MBK1876076.1"/>
    <property type="molecule type" value="Genomic_DNA"/>
</dbReference>
<feature type="transmembrane region" description="Helical" evidence="1">
    <location>
        <begin position="379"/>
        <end position="403"/>
    </location>
</feature>
<keyword evidence="3" id="KW-1185">Reference proteome</keyword>
<keyword evidence="1" id="KW-0472">Membrane</keyword>
<dbReference type="RefSeq" id="WP_200354293.1">
    <property type="nucleotide sequence ID" value="NZ_JAENIL010000006.1"/>
</dbReference>
<feature type="transmembrane region" description="Helical" evidence="1">
    <location>
        <begin position="175"/>
        <end position="193"/>
    </location>
</feature>
<feature type="transmembrane region" description="Helical" evidence="1">
    <location>
        <begin position="28"/>
        <end position="48"/>
    </location>
</feature>
<feature type="transmembrane region" description="Helical" evidence="1">
    <location>
        <begin position="293"/>
        <end position="314"/>
    </location>
</feature>
<feature type="transmembrane region" description="Helical" evidence="1">
    <location>
        <begin position="344"/>
        <end position="367"/>
    </location>
</feature>
<proteinExistence type="predicted"/>
<evidence type="ECO:0000313" key="3">
    <source>
        <dbReference type="Proteomes" id="UP000617628"/>
    </source>
</evidence>
<evidence type="ECO:0000256" key="1">
    <source>
        <dbReference type="SAM" id="Phobius"/>
    </source>
</evidence>
<comment type="caution">
    <text evidence="2">The sequence shown here is derived from an EMBL/GenBank/DDBJ whole genome shotgun (WGS) entry which is preliminary data.</text>
</comment>
<feature type="transmembrane region" description="Helical" evidence="1">
    <location>
        <begin position="268"/>
        <end position="286"/>
    </location>
</feature>
<keyword evidence="1" id="KW-1133">Transmembrane helix</keyword>
<evidence type="ECO:0000313" key="2">
    <source>
        <dbReference type="EMBL" id="MBK1876076.1"/>
    </source>
</evidence>
<feature type="transmembrane region" description="Helical" evidence="1">
    <location>
        <begin position="409"/>
        <end position="428"/>
    </location>
</feature>
<feature type="transmembrane region" description="Helical" evidence="1">
    <location>
        <begin position="205"/>
        <end position="230"/>
    </location>
</feature>
<gene>
    <name evidence="2" type="ORF">JIN87_04300</name>
</gene>
<feature type="transmembrane region" description="Helical" evidence="1">
    <location>
        <begin position="60"/>
        <end position="77"/>
    </location>
</feature>
<feature type="transmembrane region" description="Helical" evidence="1">
    <location>
        <begin position="440"/>
        <end position="457"/>
    </location>
</feature>
<reference evidence="2" key="1">
    <citation type="submission" date="2021-01" db="EMBL/GenBank/DDBJ databases">
        <title>Modified the classification status of verrucomicrobia.</title>
        <authorList>
            <person name="Feng X."/>
        </authorList>
    </citation>
    <scope>NUCLEOTIDE SEQUENCE</scope>
    <source>
        <strain evidence="2">KCTC 13126</strain>
    </source>
</reference>
<keyword evidence="1" id="KW-0812">Transmembrane</keyword>
<dbReference type="AlphaFoldDB" id="A0A934RWJ1"/>
<sequence length="470" mass="52123">MRGNSALFNQASGSSRQPSFYRTKRRDYVLPVLAATLVLLGSFRMVGFSDLSVADNVSKFQISFGFIALGYLLSWHFAKRMTWLMLLVAAVARIAMLPIEPGEILERRLWDSQILAAEHNPYELAPEAERLTAFRGENWEEMEDKSTPSSYLPGLLWVYSAFEEFGNPRDYFKSVLIVVDLLLCLLFALRFGAERAVLYAWNPLVIYAVGGLGVDHSLFLLPFAGGFLMWDFWIDQKGGVSVIKAAGGIGSALGQMVCVSALLMGMGAALNVLLVPGVLWLIWHVLKRSGIRAGLVALVFGAAPLVLTLMWASISLNVDISRIVAPEYHLAERAVSLIPSITGFFYTGSLSPMVFLGVLGLATVWMLHVCESMERFLSFYLVWTIALATSVFPWSFILLAIVGVGSGNYVFRVASLSAFAYFGAYRVFADTQVWSMPWTLQALLWIPFLLAAAHYTVGSRTKQGFYVHHF</sequence>
<name>A0A934RWJ1_9BACT</name>
<protein>
    <recommendedName>
        <fullName evidence="4">DUF2029 domain-containing protein</fullName>
    </recommendedName>
</protein>
<dbReference type="Proteomes" id="UP000617628">
    <property type="component" value="Unassembled WGS sequence"/>
</dbReference>